<dbReference type="EMBL" id="CAAALY010025559">
    <property type="protein sequence ID" value="VEL15706.1"/>
    <property type="molecule type" value="Genomic_DNA"/>
</dbReference>
<reference evidence="8" key="1">
    <citation type="submission" date="2018-11" db="EMBL/GenBank/DDBJ databases">
        <authorList>
            <consortium name="Pathogen Informatics"/>
        </authorList>
    </citation>
    <scope>NUCLEOTIDE SEQUENCE</scope>
</reference>
<dbReference type="PANTHER" id="PTHR11584:SF369">
    <property type="entry name" value="MITOGEN-ACTIVATED PROTEIN KINASE KINASE KINASE 19-RELATED"/>
    <property type="match status" value="1"/>
</dbReference>
<dbReference type="OrthoDB" id="275301at2759"/>
<dbReference type="GO" id="GO:0004674">
    <property type="term" value="F:protein serine/threonine kinase activity"/>
    <property type="evidence" value="ECO:0007669"/>
    <property type="project" value="UniProtKB-KW"/>
</dbReference>
<dbReference type="GO" id="GO:0005524">
    <property type="term" value="F:ATP binding"/>
    <property type="evidence" value="ECO:0007669"/>
    <property type="project" value="UniProtKB-KW"/>
</dbReference>
<keyword evidence="5" id="KW-0067">ATP-binding</keyword>
<evidence type="ECO:0000256" key="3">
    <source>
        <dbReference type="ARBA" id="ARBA00022741"/>
    </source>
</evidence>
<name>A0A3S5AG89_9PLAT</name>
<evidence type="ECO:0000259" key="7">
    <source>
        <dbReference type="PROSITE" id="PS50011"/>
    </source>
</evidence>
<gene>
    <name evidence="8" type="ORF">PXEA_LOCUS9146</name>
</gene>
<evidence type="ECO:0000256" key="1">
    <source>
        <dbReference type="ARBA" id="ARBA00022527"/>
    </source>
</evidence>
<evidence type="ECO:0000256" key="4">
    <source>
        <dbReference type="ARBA" id="ARBA00022777"/>
    </source>
</evidence>
<keyword evidence="9" id="KW-1185">Reference proteome</keyword>
<dbReference type="PROSITE" id="PS00108">
    <property type="entry name" value="PROTEIN_KINASE_ST"/>
    <property type="match status" value="1"/>
</dbReference>
<keyword evidence="2" id="KW-0808">Transferase</keyword>
<accession>A0A3S5AG89</accession>
<evidence type="ECO:0000256" key="5">
    <source>
        <dbReference type="ARBA" id="ARBA00022840"/>
    </source>
</evidence>
<evidence type="ECO:0000256" key="6">
    <source>
        <dbReference type="SAM" id="MobiDB-lite"/>
    </source>
</evidence>
<sequence length="185" mass="20301">MLFNDGGHRSSRVRWPDAAAGQAGPQRDSLSPTSRTQLASVEAEVKTMLGLRHPNLLRMLGAVFCPRRRLVDLFVEWMPGGSIASMIGQYGAFSQSVTMAYGVQVLRGVAYLHEHGILHRDLKGANLLLDSTGAIIRISDFGTAARVYGEKTMTGQFQNEITGTCAFMAPEVVPVHLWLVQNMWS</sequence>
<dbReference type="InterPro" id="IPR008271">
    <property type="entry name" value="Ser/Thr_kinase_AS"/>
</dbReference>
<keyword evidence="4" id="KW-0418">Kinase</keyword>
<dbReference type="SMART" id="SM00220">
    <property type="entry name" value="S_TKc"/>
    <property type="match status" value="1"/>
</dbReference>
<evidence type="ECO:0000256" key="2">
    <source>
        <dbReference type="ARBA" id="ARBA00022679"/>
    </source>
</evidence>
<dbReference type="InterPro" id="IPR011009">
    <property type="entry name" value="Kinase-like_dom_sf"/>
</dbReference>
<feature type="region of interest" description="Disordered" evidence="6">
    <location>
        <begin position="1"/>
        <end position="35"/>
    </location>
</feature>
<evidence type="ECO:0000313" key="9">
    <source>
        <dbReference type="Proteomes" id="UP000784294"/>
    </source>
</evidence>
<feature type="domain" description="Protein kinase" evidence="7">
    <location>
        <begin position="1"/>
        <end position="185"/>
    </location>
</feature>
<dbReference type="AlphaFoldDB" id="A0A3S5AG89"/>
<dbReference type="Gene3D" id="1.10.510.10">
    <property type="entry name" value="Transferase(Phosphotransferase) domain 1"/>
    <property type="match status" value="1"/>
</dbReference>
<comment type="caution">
    <text evidence="8">The sequence shown here is derived from an EMBL/GenBank/DDBJ whole genome shotgun (WGS) entry which is preliminary data.</text>
</comment>
<dbReference type="Proteomes" id="UP000784294">
    <property type="component" value="Unassembled WGS sequence"/>
</dbReference>
<keyword evidence="3" id="KW-0547">Nucleotide-binding</keyword>
<keyword evidence="1" id="KW-0723">Serine/threonine-protein kinase</keyword>
<protein>
    <recommendedName>
        <fullName evidence="7">Protein kinase domain-containing protein</fullName>
    </recommendedName>
</protein>
<dbReference type="InterPro" id="IPR000719">
    <property type="entry name" value="Prot_kinase_dom"/>
</dbReference>
<dbReference type="SUPFAM" id="SSF56112">
    <property type="entry name" value="Protein kinase-like (PK-like)"/>
    <property type="match status" value="1"/>
</dbReference>
<dbReference type="Pfam" id="PF00069">
    <property type="entry name" value="Pkinase"/>
    <property type="match status" value="1"/>
</dbReference>
<proteinExistence type="predicted"/>
<dbReference type="PROSITE" id="PS50011">
    <property type="entry name" value="PROTEIN_KINASE_DOM"/>
    <property type="match status" value="1"/>
</dbReference>
<evidence type="ECO:0000313" key="8">
    <source>
        <dbReference type="EMBL" id="VEL15706.1"/>
    </source>
</evidence>
<dbReference type="PANTHER" id="PTHR11584">
    <property type="entry name" value="SERINE/THREONINE PROTEIN KINASE"/>
    <property type="match status" value="1"/>
</dbReference>
<organism evidence="8 9">
    <name type="scientific">Protopolystoma xenopodis</name>
    <dbReference type="NCBI Taxonomy" id="117903"/>
    <lineage>
        <taxon>Eukaryota</taxon>
        <taxon>Metazoa</taxon>
        <taxon>Spiralia</taxon>
        <taxon>Lophotrochozoa</taxon>
        <taxon>Platyhelminthes</taxon>
        <taxon>Monogenea</taxon>
        <taxon>Polyopisthocotylea</taxon>
        <taxon>Polystomatidea</taxon>
        <taxon>Polystomatidae</taxon>
        <taxon>Protopolystoma</taxon>
    </lineage>
</organism>